<dbReference type="SUPFAM" id="SSF53098">
    <property type="entry name" value="Ribonuclease H-like"/>
    <property type="match status" value="1"/>
</dbReference>
<dbReference type="InterPro" id="IPR012337">
    <property type="entry name" value="RNaseH-like_sf"/>
</dbReference>
<comment type="caution">
    <text evidence="2">The sequence shown here is derived from an EMBL/GenBank/DDBJ whole genome shotgun (WGS) entry which is preliminary data.</text>
</comment>
<dbReference type="PANTHER" id="PTHR47723">
    <property type="entry name" value="OS05G0353850 PROTEIN"/>
    <property type="match status" value="1"/>
</dbReference>
<dbReference type="EMBL" id="CAMAPE010000016">
    <property type="protein sequence ID" value="CAH9082635.1"/>
    <property type="molecule type" value="Genomic_DNA"/>
</dbReference>
<dbReference type="PANTHER" id="PTHR47723:SF19">
    <property type="entry name" value="POLYNUCLEOTIDYL TRANSFERASE, RIBONUCLEASE H-LIKE SUPERFAMILY PROTEIN"/>
    <property type="match status" value="1"/>
</dbReference>
<dbReference type="Gene3D" id="3.30.420.10">
    <property type="entry name" value="Ribonuclease H-like superfamily/Ribonuclease H"/>
    <property type="match status" value="1"/>
</dbReference>
<dbReference type="Pfam" id="PF13456">
    <property type="entry name" value="RVT_3"/>
    <property type="match status" value="1"/>
</dbReference>
<dbReference type="InterPro" id="IPR053151">
    <property type="entry name" value="RNase_H-like"/>
</dbReference>
<sequence>MNFRTHTVFKPVKWIKPRCGFKLNVDASYVPDRAFRGAILRNEKGHLIGAISFPLELPRSSLHAEMLAIFRATGWAIDEGYAGFQVESDADEIIDHISGRKSGPWRDELVDFRQMCFRKGMRFRHVLREGNEPAHLLVGLSVAQFTSWANLKFLPGPIRIVVTLNLFNLPSFRYVA</sequence>
<accession>A0A9P0Z148</accession>
<organism evidence="2 3">
    <name type="scientific">Cuscuta europaea</name>
    <name type="common">European dodder</name>
    <dbReference type="NCBI Taxonomy" id="41803"/>
    <lineage>
        <taxon>Eukaryota</taxon>
        <taxon>Viridiplantae</taxon>
        <taxon>Streptophyta</taxon>
        <taxon>Embryophyta</taxon>
        <taxon>Tracheophyta</taxon>
        <taxon>Spermatophyta</taxon>
        <taxon>Magnoliopsida</taxon>
        <taxon>eudicotyledons</taxon>
        <taxon>Gunneridae</taxon>
        <taxon>Pentapetalae</taxon>
        <taxon>asterids</taxon>
        <taxon>lamiids</taxon>
        <taxon>Solanales</taxon>
        <taxon>Convolvulaceae</taxon>
        <taxon>Cuscuteae</taxon>
        <taxon>Cuscuta</taxon>
        <taxon>Cuscuta subgen. Cuscuta</taxon>
    </lineage>
</organism>
<dbReference type="InterPro" id="IPR036397">
    <property type="entry name" value="RNaseH_sf"/>
</dbReference>
<protein>
    <recommendedName>
        <fullName evidence="1">RNase H type-1 domain-containing protein</fullName>
    </recommendedName>
</protein>
<dbReference type="InterPro" id="IPR002156">
    <property type="entry name" value="RNaseH_domain"/>
</dbReference>
<dbReference type="InterPro" id="IPR044730">
    <property type="entry name" value="RNase_H-like_dom_plant"/>
</dbReference>
<keyword evidence="3" id="KW-1185">Reference proteome</keyword>
<evidence type="ECO:0000259" key="1">
    <source>
        <dbReference type="Pfam" id="PF13456"/>
    </source>
</evidence>
<gene>
    <name evidence="2" type="ORF">CEURO_LOCUS8328</name>
</gene>
<dbReference type="GO" id="GO:0003676">
    <property type="term" value="F:nucleic acid binding"/>
    <property type="evidence" value="ECO:0007669"/>
    <property type="project" value="InterPro"/>
</dbReference>
<name>A0A9P0Z148_CUSEU</name>
<dbReference type="CDD" id="cd06222">
    <property type="entry name" value="RNase_H_like"/>
    <property type="match status" value="1"/>
</dbReference>
<dbReference type="GO" id="GO:0004523">
    <property type="term" value="F:RNA-DNA hybrid ribonuclease activity"/>
    <property type="evidence" value="ECO:0007669"/>
    <property type="project" value="InterPro"/>
</dbReference>
<evidence type="ECO:0000313" key="3">
    <source>
        <dbReference type="Proteomes" id="UP001152484"/>
    </source>
</evidence>
<feature type="domain" description="RNase H type-1" evidence="1">
    <location>
        <begin position="24"/>
        <end position="138"/>
    </location>
</feature>
<dbReference type="AlphaFoldDB" id="A0A9P0Z148"/>
<evidence type="ECO:0000313" key="2">
    <source>
        <dbReference type="EMBL" id="CAH9082635.1"/>
    </source>
</evidence>
<dbReference type="Proteomes" id="UP001152484">
    <property type="component" value="Unassembled WGS sequence"/>
</dbReference>
<dbReference type="OrthoDB" id="1712074at2759"/>
<reference evidence="2" key="1">
    <citation type="submission" date="2022-07" db="EMBL/GenBank/DDBJ databases">
        <authorList>
            <person name="Macas J."/>
            <person name="Novak P."/>
            <person name="Neumann P."/>
        </authorList>
    </citation>
    <scope>NUCLEOTIDE SEQUENCE</scope>
</reference>
<proteinExistence type="predicted"/>